<protein>
    <submittedName>
        <fullName evidence="2">Zinc/manganese transport system substrate-binding protein</fullName>
    </submittedName>
</protein>
<dbReference type="InterPro" id="IPR050492">
    <property type="entry name" value="Bact_metal-bind_prot9"/>
</dbReference>
<dbReference type="Gene3D" id="3.40.50.1980">
    <property type="entry name" value="Nitrogenase molybdenum iron protein domain"/>
    <property type="match status" value="2"/>
</dbReference>
<sequence length="314" mass="34033">MRSKLNFKLNIKQNLFVAVLLAAAAAVAAPAPAHAALNVLACEPEWEALTRELGGDKVKVSSATTALQDPHRVEARPSLIARTRNANLLVCTGLELEVGWLPVLIQQSGNGKIAEGQPGQFLAGPLVPRLDVPGRVDRSEGDVHAAGNPHIQQNPRNIALVAAGLSKRLAELDPANAAYYDARQKDFAARWSAAIAKWEKMAAPLKGVQVVEHHKNMEYLLGWLGMRQVGTLEPKPGVEPSAAHLNELLASLQRQPAKMVLRAAYQDGRASQWLAERAKIPAVQLPFTVGADDKSQDLFAFFDTTVQRLLDANR</sequence>
<dbReference type="InterPro" id="IPR006127">
    <property type="entry name" value="ZnuA-like"/>
</dbReference>
<reference evidence="3" key="1">
    <citation type="submission" date="2016-10" db="EMBL/GenBank/DDBJ databases">
        <authorList>
            <person name="Varghese N."/>
            <person name="Submissions S."/>
        </authorList>
    </citation>
    <scope>NUCLEOTIDE SEQUENCE [LARGE SCALE GENOMIC DNA]</scope>
    <source>
        <strain evidence="3">CGMCC 1.11014</strain>
    </source>
</reference>
<feature type="chain" id="PRO_5011671268" evidence="1">
    <location>
        <begin position="36"/>
        <end position="314"/>
    </location>
</feature>
<feature type="signal peptide" evidence="1">
    <location>
        <begin position="1"/>
        <end position="35"/>
    </location>
</feature>
<name>A0A1I7H9Y7_9BURK</name>
<dbReference type="RefSeq" id="WP_093554884.1">
    <property type="nucleotide sequence ID" value="NZ_FPBO01000005.1"/>
</dbReference>
<dbReference type="GO" id="GO:0046872">
    <property type="term" value="F:metal ion binding"/>
    <property type="evidence" value="ECO:0007669"/>
    <property type="project" value="InterPro"/>
</dbReference>
<dbReference type="Pfam" id="PF01297">
    <property type="entry name" value="ZnuA"/>
    <property type="match status" value="1"/>
</dbReference>
<dbReference type="EMBL" id="FPBO01000005">
    <property type="protein sequence ID" value="SFU57528.1"/>
    <property type="molecule type" value="Genomic_DNA"/>
</dbReference>
<evidence type="ECO:0000313" key="3">
    <source>
        <dbReference type="Proteomes" id="UP000199391"/>
    </source>
</evidence>
<dbReference type="Proteomes" id="UP000199391">
    <property type="component" value="Unassembled WGS sequence"/>
</dbReference>
<dbReference type="AlphaFoldDB" id="A0A1I7H9Y7"/>
<evidence type="ECO:0000256" key="1">
    <source>
        <dbReference type="SAM" id="SignalP"/>
    </source>
</evidence>
<dbReference type="STRING" id="1035707.SAMN05216552_1005100"/>
<dbReference type="SUPFAM" id="SSF53807">
    <property type="entry name" value="Helical backbone' metal receptor"/>
    <property type="match status" value="1"/>
</dbReference>
<dbReference type="OrthoDB" id="9810636at2"/>
<dbReference type="PANTHER" id="PTHR42953">
    <property type="entry name" value="HIGH-AFFINITY ZINC UPTAKE SYSTEM PROTEIN ZNUA-RELATED"/>
    <property type="match status" value="1"/>
</dbReference>
<evidence type="ECO:0000313" key="2">
    <source>
        <dbReference type="EMBL" id="SFU57528.1"/>
    </source>
</evidence>
<organism evidence="2 3">
    <name type="scientific">Pseudoduganella namucuonensis</name>
    <dbReference type="NCBI Taxonomy" id="1035707"/>
    <lineage>
        <taxon>Bacteria</taxon>
        <taxon>Pseudomonadati</taxon>
        <taxon>Pseudomonadota</taxon>
        <taxon>Betaproteobacteria</taxon>
        <taxon>Burkholderiales</taxon>
        <taxon>Oxalobacteraceae</taxon>
        <taxon>Telluria group</taxon>
        <taxon>Pseudoduganella</taxon>
    </lineage>
</organism>
<dbReference type="PANTHER" id="PTHR42953:SF2">
    <property type="entry name" value="ADHESION PROTEIN"/>
    <property type="match status" value="1"/>
</dbReference>
<dbReference type="GO" id="GO:0030001">
    <property type="term" value="P:metal ion transport"/>
    <property type="evidence" value="ECO:0007669"/>
    <property type="project" value="InterPro"/>
</dbReference>
<proteinExistence type="predicted"/>
<gene>
    <name evidence="2" type="ORF">SAMN05216552_1005100</name>
</gene>
<keyword evidence="3" id="KW-1185">Reference proteome</keyword>
<keyword evidence="1" id="KW-0732">Signal</keyword>
<accession>A0A1I7H9Y7</accession>